<evidence type="ECO:0000259" key="15">
    <source>
        <dbReference type="PROSITE" id="PS51292"/>
    </source>
</evidence>
<dbReference type="InterPro" id="IPR056521">
    <property type="entry name" value="MARCHF6-like_C"/>
</dbReference>
<feature type="compositionally biased region" description="Basic and acidic residues" evidence="13">
    <location>
        <begin position="19"/>
        <end position="34"/>
    </location>
</feature>
<evidence type="ECO:0000256" key="13">
    <source>
        <dbReference type="SAM" id="MobiDB-lite"/>
    </source>
</evidence>
<dbReference type="Pfam" id="PF12906">
    <property type="entry name" value="RINGv"/>
    <property type="match status" value="1"/>
</dbReference>
<dbReference type="PANTHER" id="PTHR13145">
    <property type="entry name" value="SSM4 PROTEIN"/>
    <property type="match status" value="1"/>
</dbReference>
<dbReference type="FunFam" id="3.30.40.10:FF:000287">
    <property type="entry name" value="RING finger membrane protein"/>
    <property type="match status" value="1"/>
</dbReference>
<comment type="pathway">
    <text evidence="3">Protein modification; protein ubiquitination.</text>
</comment>
<dbReference type="Pfam" id="PF25417">
    <property type="entry name" value="DUF7889"/>
    <property type="match status" value="1"/>
</dbReference>
<feature type="transmembrane region" description="Helical" evidence="14">
    <location>
        <begin position="847"/>
        <end position="868"/>
    </location>
</feature>
<dbReference type="Proteomes" id="UP000243515">
    <property type="component" value="Unassembled WGS sequence"/>
</dbReference>
<proteinExistence type="predicted"/>
<dbReference type="OrthoDB" id="1108038at2759"/>
<dbReference type="GO" id="GO:0036503">
    <property type="term" value="P:ERAD pathway"/>
    <property type="evidence" value="ECO:0007669"/>
    <property type="project" value="TreeGrafter"/>
</dbReference>
<feature type="transmembrane region" description="Helical" evidence="14">
    <location>
        <begin position="1584"/>
        <end position="1606"/>
    </location>
</feature>
<evidence type="ECO:0000256" key="10">
    <source>
        <dbReference type="ARBA" id="ARBA00022833"/>
    </source>
</evidence>
<sequence>MDLGTDHRENADSSPFLTIDRDRDDGKHMETKGKGVDEPDTCRICRGEGSEEEQLFYPCKCSGSIKFVHQACLMEWLSHSQKKYCELCKTPFRFTKLYDPKMPDELPAPVFIKELALHGIRTLITWLRFGLVAFVWLGWLPWSMRAVWRALFWLADGRWPTRDSNQRQVTQTVESPLTQLIGNGTTPSNLTFASTQFGRMTTAQAITSALPQVLSPVTSMLNLSAGEPMVLALAKRAFFSLFFSASTSATGKLNSNPANITVSTHRQRQSSWLSDVAFLNSLTSSPTFNNIVIDTLEGQLITLLVVISFILVFLIREWVVQQQPAVNLDEGERAAVVHLIAENQPNQEGEAHINEPQDNSLQNDGNPAAGRAELEHATGGSHPEGSESFEVPVASDDNVAEGNDRSPFGAETAQPTGVEQSVSRPTLQSRNAPGASHIRRTIEENSASLGNQRPGPEIIKDLWNRGGGDPDQVLRIIQEEGRQEELGWVVTAMTRLQRPISSQIVFGNDHRIPGSQIDGPEDEAVSLENVNGTVTSAAPDERYNIPLRIGRRESDDDISPLSSTLFADEVAEEASYIPSLQLSSSAPERFDDDEFAMQPRHPFPESLLPANNADTREPSVSVGRSDQMELEGYPEENPENAADRHPDSTSMVGITAVGGQSSGDSIRRALVETAAPVPQGMVDQIVDWLWGDVVLLGGQGNLDQDEEHRDDPAEEPPFVPAEDRRPAANGEEPIDNQGQEPMFGPAALDPNDANDLDAVEEGDDLDGIMELIGMQGPIFGLLQNCVFSALLISFTVAVGIWLPYLWGKIALVFLTNPVQLFVGVPLALISIIADVAADTLIGSVGYIMYWVSTIIRFLFPVLDFLPLVDWIPKSASLTNTSLSLIDGSSQRLKRIIDSFFTFHESDLPFFSVISHQALRIHEARIVGLLHFVGDFGKFLFRELPLRIFSQGFRPTLLYDISAMGVAGLFTKLRQLTSNLNKSSLASINLDWITSKIIGNSPVRISLDYDLARWDTNDRIIAIIIGYVFASILGLLYLRITGLISGVNRGQRIEGFVADVLHQAGGVMKVILIIGIEMIVFPLYCGLLLNFALMPLFENATLTSRIDFTIASPLTSLFVHWFVGTCYMFHFALFVSMCRKIMRTGVLCESAIRIIFVEYFTDENLIDFIRDPDDPTFHPVRDVLERNVMTQLRKIAFSALVYGALVLVCLGGVVWGLSFAFDGVLPIHWSSDVPVLEFPVDLLFYNFVMPLAIRFLKPSDDLHSMYKWWFHKCARLLRLTYFLFGERCRDEEGHHVRRSWRDLLLGKKGDTEVPVINDEQRAEVEKEVVDVYFLRDGKFVRTPASDQVRIPKGGQVFLEVTEDNKRIDGASDIDGLHGHTREMFTKVYIPPLFKMRIALFIFLIWVFAAITGVSITIIPLVIGRRMIRSCFPGPARVNDIYAFSVGLYTVGGTVYALFYCRTGFTILRERFQPYVDSPRRAIPGACNIVLQALRLIYISVAFAIFLPSLFALLAELYVLVPLHTYLESEQTHIIHFIQDWTLGVLYIQMALKFILWQSTSRPALALKAIVRDGWLKPNVSLATRAILLPVSVIALFAIMTPLCLGFVLNTTIFYSVTGALHSKVYRYAYPATLLVGLLMWILFLLRRQIDVWRTNIRDDVYLIGERLHNFGEKRARDVGVPRRVITS</sequence>
<dbReference type="Gene3D" id="3.30.40.10">
    <property type="entry name" value="Zinc/RING finger domain, C3HC4 (zinc finger)"/>
    <property type="match status" value="1"/>
</dbReference>
<comment type="subcellular location">
    <subcellularLocation>
        <location evidence="2">Membrane</location>
        <topology evidence="2">Multi-pass membrane protein</topology>
    </subcellularLocation>
</comment>
<keyword evidence="17" id="KW-1185">Reference proteome</keyword>
<keyword evidence="11 14" id="KW-1133">Transmembrane helix</keyword>
<evidence type="ECO:0000256" key="9">
    <source>
        <dbReference type="ARBA" id="ARBA00022786"/>
    </source>
</evidence>
<feature type="region of interest" description="Disordered" evidence="13">
    <location>
        <begin position="595"/>
        <end position="647"/>
    </location>
</feature>
<evidence type="ECO:0000256" key="11">
    <source>
        <dbReference type="ARBA" id="ARBA00022989"/>
    </source>
</evidence>
<evidence type="ECO:0000256" key="2">
    <source>
        <dbReference type="ARBA" id="ARBA00004141"/>
    </source>
</evidence>
<dbReference type="Pfam" id="PF23113">
    <property type="entry name" value="MARCHF6_C"/>
    <property type="match status" value="1"/>
</dbReference>
<accession>A0A232M575</accession>
<feature type="transmembrane region" description="Helical" evidence="14">
    <location>
        <begin position="1019"/>
        <end position="1039"/>
    </location>
</feature>
<dbReference type="EC" id="2.3.2.27" evidence="4"/>
<dbReference type="GO" id="GO:0008270">
    <property type="term" value="F:zinc ion binding"/>
    <property type="evidence" value="ECO:0007669"/>
    <property type="project" value="UniProtKB-KW"/>
</dbReference>
<keyword evidence="9" id="KW-0833">Ubl conjugation pathway</keyword>
<feature type="compositionally biased region" description="Acidic residues" evidence="13">
    <location>
        <begin position="628"/>
        <end position="638"/>
    </location>
</feature>
<evidence type="ECO:0000256" key="12">
    <source>
        <dbReference type="ARBA" id="ARBA00023136"/>
    </source>
</evidence>
<feature type="transmembrane region" description="Helical" evidence="14">
    <location>
        <begin position="1116"/>
        <end position="1134"/>
    </location>
</feature>
<keyword evidence="7" id="KW-0479">Metal-binding</keyword>
<feature type="transmembrane region" description="Helical" evidence="14">
    <location>
        <begin position="1439"/>
        <end position="1459"/>
    </location>
</feature>
<keyword evidence="8" id="KW-0863">Zinc-finger</keyword>
<feature type="region of interest" description="Disordered" evidence="13">
    <location>
        <begin position="700"/>
        <end position="751"/>
    </location>
</feature>
<evidence type="ECO:0000256" key="7">
    <source>
        <dbReference type="ARBA" id="ARBA00022723"/>
    </source>
</evidence>
<feature type="compositionally biased region" description="Polar residues" evidence="13">
    <location>
        <begin position="356"/>
        <end position="365"/>
    </location>
</feature>
<evidence type="ECO:0000256" key="8">
    <source>
        <dbReference type="ARBA" id="ARBA00022771"/>
    </source>
</evidence>
<dbReference type="InterPro" id="IPR013083">
    <property type="entry name" value="Znf_RING/FYVE/PHD"/>
</dbReference>
<dbReference type="InterPro" id="IPR011016">
    <property type="entry name" value="Znf_RING-CH"/>
</dbReference>
<gene>
    <name evidence="16" type="ORF">Egran_00650</name>
</gene>
<dbReference type="EMBL" id="NPHW01002399">
    <property type="protein sequence ID" value="OXV11590.1"/>
    <property type="molecule type" value="Genomic_DNA"/>
</dbReference>
<evidence type="ECO:0000256" key="4">
    <source>
        <dbReference type="ARBA" id="ARBA00012483"/>
    </source>
</evidence>
<evidence type="ECO:0000256" key="1">
    <source>
        <dbReference type="ARBA" id="ARBA00000900"/>
    </source>
</evidence>
<evidence type="ECO:0000256" key="14">
    <source>
        <dbReference type="SAM" id="Phobius"/>
    </source>
</evidence>
<feature type="transmembrane region" description="Helical" evidence="14">
    <location>
        <begin position="786"/>
        <end position="806"/>
    </location>
</feature>
<evidence type="ECO:0000313" key="16">
    <source>
        <dbReference type="EMBL" id="OXV11590.1"/>
    </source>
</evidence>
<feature type="transmembrane region" description="Helical" evidence="14">
    <location>
        <begin position="1237"/>
        <end position="1255"/>
    </location>
</feature>
<reference evidence="16 17" key="1">
    <citation type="journal article" date="2015" name="Environ. Microbiol.">
        <title>Metagenome sequence of Elaphomyces granulatus from sporocarp tissue reveals Ascomycota ectomycorrhizal fingerprints of genome expansion and a Proteobacteria-rich microbiome.</title>
        <authorList>
            <person name="Quandt C.A."/>
            <person name="Kohler A."/>
            <person name="Hesse C.N."/>
            <person name="Sharpton T.J."/>
            <person name="Martin F."/>
            <person name="Spatafora J.W."/>
        </authorList>
    </citation>
    <scope>NUCLEOTIDE SEQUENCE [LARGE SCALE GENOMIC DNA]</scope>
    <source>
        <strain evidence="16 17">OSC145934</strain>
    </source>
</reference>
<feature type="compositionally biased region" description="Polar residues" evidence="13">
    <location>
        <begin position="413"/>
        <end position="431"/>
    </location>
</feature>
<feature type="transmembrane region" description="Helical" evidence="14">
    <location>
        <begin position="300"/>
        <end position="319"/>
    </location>
</feature>
<feature type="transmembrane region" description="Helical" evidence="14">
    <location>
        <begin position="1396"/>
        <end position="1419"/>
    </location>
</feature>
<keyword evidence="10" id="KW-0862">Zinc</keyword>
<evidence type="ECO:0000313" key="17">
    <source>
        <dbReference type="Proteomes" id="UP000243515"/>
    </source>
</evidence>
<feature type="domain" description="RING-CH-type" evidence="15">
    <location>
        <begin position="34"/>
        <end position="95"/>
    </location>
</feature>
<name>A0A232M575_9EURO</name>
<feature type="compositionally biased region" description="Basic and acidic residues" evidence="13">
    <location>
        <begin position="1"/>
        <end position="11"/>
    </location>
</feature>
<comment type="catalytic activity">
    <reaction evidence="1">
        <text>S-ubiquitinyl-[E2 ubiquitin-conjugating enzyme]-L-cysteine + [acceptor protein]-L-lysine = [E2 ubiquitin-conjugating enzyme]-L-cysteine + N(6)-ubiquitinyl-[acceptor protein]-L-lysine.</text>
        <dbReference type="EC" id="2.3.2.27"/>
    </reaction>
</comment>
<dbReference type="SMART" id="SM00744">
    <property type="entry name" value="RINGv"/>
    <property type="match status" value="1"/>
</dbReference>
<feature type="region of interest" description="Disordered" evidence="13">
    <location>
        <begin position="349"/>
        <end position="466"/>
    </location>
</feature>
<dbReference type="GO" id="GO:0005789">
    <property type="term" value="C:endoplasmic reticulum membrane"/>
    <property type="evidence" value="ECO:0007669"/>
    <property type="project" value="TreeGrafter"/>
</dbReference>
<protein>
    <recommendedName>
        <fullName evidence="4">RING-type E3 ubiquitin transferase</fullName>
        <ecNumber evidence="4">2.3.2.27</ecNumber>
    </recommendedName>
</protein>
<feature type="region of interest" description="Disordered" evidence="13">
    <location>
        <begin position="1"/>
        <end position="34"/>
    </location>
</feature>
<evidence type="ECO:0000256" key="5">
    <source>
        <dbReference type="ARBA" id="ARBA00022679"/>
    </source>
</evidence>
<feature type="transmembrane region" description="Helical" evidence="14">
    <location>
        <begin position="1531"/>
        <end position="1550"/>
    </location>
</feature>
<evidence type="ECO:0000256" key="3">
    <source>
        <dbReference type="ARBA" id="ARBA00004906"/>
    </source>
</evidence>
<dbReference type="InterPro" id="IPR057211">
    <property type="entry name" value="DUF7889"/>
</dbReference>
<keyword evidence="12 14" id="KW-0472">Membrane</keyword>
<keyword evidence="5" id="KW-0808">Transferase</keyword>
<dbReference type="SUPFAM" id="SSF57850">
    <property type="entry name" value="RING/U-box"/>
    <property type="match status" value="1"/>
</dbReference>
<feature type="transmembrane region" description="Helical" evidence="14">
    <location>
        <begin position="1069"/>
        <end position="1096"/>
    </location>
</feature>
<dbReference type="GO" id="GO:0061630">
    <property type="term" value="F:ubiquitin protein ligase activity"/>
    <property type="evidence" value="ECO:0007669"/>
    <property type="project" value="UniProtKB-EC"/>
</dbReference>
<keyword evidence="6 14" id="KW-0812">Transmembrane</keyword>
<comment type="caution">
    <text evidence="16">The sequence shown here is derived from an EMBL/GenBank/DDBJ whole genome shotgun (WGS) entry which is preliminary data.</text>
</comment>
<feature type="transmembrane region" description="Helical" evidence="14">
    <location>
        <begin position="1626"/>
        <end position="1644"/>
    </location>
</feature>
<organism evidence="16 17">
    <name type="scientific">Elaphomyces granulatus</name>
    <dbReference type="NCBI Taxonomy" id="519963"/>
    <lineage>
        <taxon>Eukaryota</taxon>
        <taxon>Fungi</taxon>
        <taxon>Dikarya</taxon>
        <taxon>Ascomycota</taxon>
        <taxon>Pezizomycotina</taxon>
        <taxon>Eurotiomycetes</taxon>
        <taxon>Eurotiomycetidae</taxon>
        <taxon>Eurotiales</taxon>
        <taxon>Elaphomycetaceae</taxon>
        <taxon>Elaphomyces</taxon>
    </lineage>
</organism>
<feature type="transmembrane region" description="Helical" evidence="14">
    <location>
        <begin position="818"/>
        <end position="841"/>
    </location>
</feature>
<feature type="transmembrane region" description="Helical" evidence="14">
    <location>
        <begin position="1494"/>
        <end position="1519"/>
    </location>
</feature>
<dbReference type="CDD" id="cd16702">
    <property type="entry name" value="RING_CH-C4HC3_MARCH6"/>
    <property type="match status" value="1"/>
</dbReference>
<dbReference type="PANTHER" id="PTHR13145:SF0">
    <property type="entry name" value="E3 UBIQUITIN-PROTEIN LIGASE MARCHF6"/>
    <property type="match status" value="1"/>
</dbReference>
<evidence type="ECO:0000256" key="6">
    <source>
        <dbReference type="ARBA" id="ARBA00022692"/>
    </source>
</evidence>
<dbReference type="PROSITE" id="PS51292">
    <property type="entry name" value="ZF_RING_CH"/>
    <property type="match status" value="1"/>
</dbReference>
<feature type="transmembrane region" description="Helical" evidence="14">
    <location>
        <begin position="1194"/>
        <end position="1217"/>
    </location>
</feature>